<evidence type="ECO:0000256" key="1">
    <source>
        <dbReference type="SAM" id="MobiDB-lite"/>
    </source>
</evidence>
<accession>A0A7S4HV66</accession>
<dbReference type="InterPro" id="IPR040810">
    <property type="entry name" value="F_actin_bund_C"/>
</dbReference>
<feature type="domain" description="Calcium-regulated actin-bundling protein C-terminal" evidence="2">
    <location>
        <begin position="238"/>
        <end position="323"/>
    </location>
</feature>
<reference evidence="3" key="1">
    <citation type="submission" date="2021-01" db="EMBL/GenBank/DDBJ databases">
        <authorList>
            <person name="Corre E."/>
            <person name="Pelletier E."/>
            <person name="Niang G."/>
            <person name="Scheremetjew M."/>
            <person name="Finn R."/>
            <person name="Kale V."/>
            <person name="Holt S."/>
            <person name="Cochrane G."/>
            <person name="Meng A."/>
            <person name="Brown T."/>
            <person name="Cohen L."/>
        </authorList>
    </citation>
    <scope>NUCLEOTIDE SEQUENCE</scope>
    <source>
        <strain evidence="3">DIVA3 518/3/11/1/6</strain>
    </source>
</reference>
<dbReference type="GO" id="GO:0051764">
    <property type="term" value="P:actin crosslink formation"/>
    <property type="evidence" value="ECO:0007669"/>
    <property type="project" value="TreeGrafter"/>
</dbReference>
<dbReference type="EMBL" id="HBKP01006712">
    <property type="protein sequence ID" value="CAE2210117.1"/>
    <property type="molecule type" value="Transcribed_RNA"/>
</dbReference>
<feature type="compositionally biased region" description="Basic and acidic residues" evidence="1">
    <location>
        <begin position="248"/>
        <end position="264"/>
    </location>
</feature>
<protein>
    <recommendedName>
        <fullName evidence="2">Calcium-regulated actin-bundling protein C-terminal domain-containing protein</fullName>
    </recommendedName>
</protein>
<dbReference type="PANTHER" id="PTHR37009:SF1">
    <property type="entry name" value="CALCIUM-REGULATED ACTIN-BUNDLING PROTEIN"/>
    <property type="match status" value="1"/>
</dbReference>
<feature type="region of interest" description="Disordered" evidence="1">
    <location>
        <begin position="300"/>
        <end position="390"/>
    </location>
</feature>
<feature type="region of interest" description="Disordered" evidence="1">
    <location>
        <begin position="248"/>
        <end position="267"/>
    </location>
</feature>
<feature type="compositionally biased region" description="Low complexity" evidence="1">
    <location>
        <begin position="307"/>
        <end position="379"/>
    </location>
</feature>
<evidence type="ECO:0000313" key="3">
    <source>
        <dbReference type="EMBL" id="CAE2210117.1"/>
    </source>
</evidence>
<feature type="compositionally biased region" description="Basic and acidic residues" evidence="1">
    <location>
        <begin position="380"/>
        <end position="390"/>
    </location>
</feature>
<feature type="compositionally biased region" description="Basic and acidic residues" evidence="1">
    <location>
        <begin position="167"/>
        <end position="229"/>
    </location>
</feature>
<name>A0A7S4HV66_9EUKA</name>
<sequence length="441" mass="48888">MSGDLEKLHELCGKTYKQQAVWFLNAFWDTKESEAERLWDYVQKLNELDLEHHEEGSALDEMKAHVFLEKFDETLTVREMRAKLRSTGAIGETERPKVVPLTHYLLYKYDVEWHKLVDESRQGSNKEELEKAEQMLAEVQAAFKESEAKASVARQKLMEAQSAENAAKAREAEAKASEAAAKQREAEAKASEEQAKQREADAKKFAEDAKAKEAQAQKDAVSAKEREQEAIAAKQELEAALKELEAEEKAFNDKKETLKRKSEEGGVVSRNKAANELAQLMSEDPLPLRRAKITQEAAVKKAERTAKASAEATAAAEASAQSASKARADAEASAEQASVARKNAEEAAAAASRAREAASQAREAAAQAREAATAAAKASENAKNEAEAALDEARKRFKEAEDYLEEVKSKPGQAFGQLWWLDRELHEQRKYLPESKGGIRK</sequence>
<organism evidence="3">
    <name type="scientific">Vannella robusta</name>
    <dbReference type="NCBI Taxonomy" id="1487602"/>
    <lineage>
        <taxon>Eukaryota</taxon>
        <taxon>Amoebozoa</taxon>
        <taxon>Discosea</taxon>
        <taxon>Flabellinia</taxon>
        <taxon>Vannellidae</taxon>
        <taxon>Vannella</taxon>
    </lineage>
</organism>
<proteinExistence type="predicted"/>
<gene>
    <name evidence="3" type="ORF">VSP0166_LOCUS4857</name>
</gene>
<dbReference type="AlphaFoldDB" id="A0A7S4HV66"/>
<dbReference type="GO" id="GO:0030046">
    <property type="term" value="P:parallel actin filament bundle assembly"/>
    <property type="evidence" value="ECO:0007669"/>
    <property type="project" value="TreeGrafter"/>
</dbReference>
<evidence type="ECO:0000259" key="2">
    <source>
        <dbReference type="Pfam" id="PF18060"/>
    </source>
</evidence>
<dbReference type="GO" id="GO:0030863">
    <property type="term" value="C:cortical cytoskeleton"/>
    <property type="evidence" value="ECO:0007669"/>
    <property type="project" value="TreeGrafter"/>
</dbReference>
<dbReference type="Pfam" id="PF18060">
    <property type="entry name" value="F_actin_bund_C"/>
    <property type="match status" value="1"/>
</dbReference>
<dbReference type="GO" id="GO:0051015">
    <property type="term" value="F:actin filament binding"/>
    <property type="evidence" value="ECO:0007669"/>
    <property type="project" value="TreeGrafter"/>
</dbReference>
<dbReference type="InterPro" id="IPR053356">
    <property type="entry name" value="Calcium-reg_actin-bundling"/>
</dbReference>
<feature type="region of interest" description="Disordered" evidence="1">
    <location>
        <begin position="164"/>
        <end position="229"/>
    </location>
</feature>
<dbReference type="PANTHER" id="PTHR37009">
    <property type="entry name" value="EF-HAND DOMAIN-CONTAINING PROTEIN"/>
    <property type="match status" value="1"/>
</dbReference>